<gene>
    <name evidence="1" type="ORF">CLOBOL_03114</name>
</gene>
<organism evidence="1 2">
    <name type="scientific">Enterocloster bolteae (strain ATCC BAA-613 / DSM 15670 / CCUG 46953 / JCM 12243 / WAL 16351)</name>
    <name type="common">Clostridium bolteae</name>
    <dbReference type="NCBI Taxonomy" id="411902"/>
    <lineage>
        <taxon>Bacteria</taxon>
        <taxon>Bacillati</taxon>
        <taxon>Bacillota</taxon>
        <taxon>Clostridia</taxon>
        <taxon>Lachnospirales</taxon>
        <taxon>Lachnospiraceae</taxon>
        <taxon>Enterocloster</taxon>
    </lineage>
</organism>
<dbReference type="EMBL" id="ABCC02000029">
    <property type="protein sequence ID" value="EDP16350.1"/>
    <property type="molecule type" value="Genomic_DNA"/>
</dbReference>
<protein>
    <submittedName>
        <fullName evidence="1">Uncharacterized protein</fullName>
    </submittedName>
</protein>
<dbReference type="PaxDb" id="411902-CLOBOL_03114"/>
<name>A8RRW1_ENTBW</name>
<reference evidence="1 2" key="2">
    <citation type="submission" date="2007-09" db="EMBL/GenBank/DDBJ databases">
        <title>Draft genome sequence of Clostridium bolteae (ATCC BAA-613).</title>
        <authorList>
            <person name="Sudarsanam P."/>
            <person name="Ley R."/>
            <person name="Guruge J."/>
            <person name="Turnbaugh P.J."/>
            <person name="Mahowald M."/>
            <person name="Liep D."/>
            <person name="Gordon J."/>
        </authorList>
    </citation>
    <scope>NUCLEOTIDE SEQUENCE [LARGE SCALE GENOMIC DNA]</scope>
    <source>
        <strain evidence="2">ATCC BAA-613 / DSM 15670 / CCUG 46953 / JCM 12243 / WAL 16351</strain>
    </source>
</reference>
<reference evidence="1 2" key="1">
    <citation type="submission" date="2007-08" db="EMBL/GenBank/DDBJ databases">
        <authorList>
            <person name="Fulton L."/>
            <person name="Clifton S."/>
            <person name="Fulton B."/>
            <person name="Xu J."/>
            <person name="Minx P."/>
            <person name="Pepin K.H."/>
            <person name="Johnson M."/>
            <person name="Thiruvilangam P."/>
            <person name="Bhonagiri V."/>
            <person name="Nash W.E."/>
            <person name="Mardis E.R."/>
            <person name="Wilson R.K."/>
        </authorList>
    </citation>
    <scope>NUCLEOTIDE SEQUENCE [LARGE SCALE GENOMIC DNA]</scope>
    <source>
        <strain evidence="2">ATCC BAA-613 / DSM 15670 / CCUG 46953 / JCM 12243 / WAL 16351</strain>
    </source>
</reference>
<dbReference type="AlphaFoldDB" id="A8RRW1"/>
<accession>A8RRW1</accession>
<comment type="caution">
    <text evidence="1">The sequence shown here is derived from an EMBL/GenBank/DDBJ whole genome shotgun (WGS) entry which is preliminary data.</text>
</comment>
<sequence>MHKNAAFYTVLRSIQQEMQNLLLAAQTIIIPHQQIGIMIYNTTALVFLQCVYQGVHAIFLSKICKYLNPGFLQDGSTAGELRTFPASLPSVFYAAVKRFAGFSARAAAAAAARTKNIFAAHTAGKPAVCNALFSFHEYTSPVYLKLIFTMCNFYESSPV</sequence>
<proteinExistence type="predicted"/>
<dbReference type="HOGENOM" id="CLU_1657763_0_0_9"/>
<evidence type="ECO:0000313" key="2">
    <source>
        <dbReference type="Proteomes" id="UP000005396"/>
    </source>
</evidence>
<dbReference type="Proteomes" id="UP000005396">
    <property type="component" value="Unassembled WGS sequence"/>
</dbReference>
<evidence type="ECO:0000313" key="1">
    <source>
        <dbReference type="EMBL" id="EDP16350.1"/>
    </source>
</evidence>